<reference evidence="3" key="2">
    <citation type="journal article" date="2014" name="Nat. Commun.">
        <title>The emerging biofuel crop Camelina sativa retains a highly undifferentiated hexaploid genome structure.</title>
        <authorList>
            <person name="Kagale S."/>
            <person name="Koh C."/>
            <person name="Nixon J."/>
            <person name="Bollina V."/>
            <person name="Clarke W.E."/>
            <person name="Tuteja R."/>
            <person name="Spillane C."/>
            <person name="Robinson S.J."/>
            <person name="Links M.G."/>
            <person name="Clarke C."/>
            <person name="Higgins E.E."/>
            <person name="Huebert T."/>
            <person name="Sharpe A.G."/>
            <person name="Parkin I.A."/>
        </authorList>
    </citation>
    <scope>NUCLEOTIDE SEQUENCE [LARGE SCALE GENOMIC DNA]</scope>
    <source>
        <strain evidence="3">r\DH55</strain>
    </source>
</reference>
<dbReference type="RefSeq" id="XP_010464671.1">
    <property type="nucleotide sequence ID" value="XM_010466369.1"/>
</dbReference>
<feature type="compositionally biased region" description="Basic and acidic residues" evidence="1">
    <location>
        <begin position="71"/>
        <end position="80"/>
    </location>
</feature>
<reference evidence="3" key="1">
    <citation type="journal article" date="1997" name="Nucleic Acids Res.">
        <title>tRNAscan-SE: a program for improved detection of transfer RNA genes in genomic sequence.</title>
        <authorList>
            <person name="Lowe T.M."/>
            <person name="Eddy S.R."/>
        </authorList>
    </citation>
    <scope>NUCLEOTIDE SEQUENCE [LARGE SCALE GENOMIC DNA]</scope>
    <source>
        <strain evidence="3">r\DH55</strain>
    </source>
</reference>
<dbReference type="RefSeq" id="XP_010464680.1">
    <property type="nucleotide sequence ID" value="XM_010466378.1"/>
</dbReference>
<evidence type="ECO:0000313" key="3">
    <source>
        <dbReference type="Proteomes" id="UP000694864"/>
    </source>
</evidence>
<feature type="region of interest" description="Disordered" evidence="1">
    <location>
        <begin position="205"/>
        <end position="266"/>
    </location>
</feature>
<dbReference type="GeneID" id="104745186"/>
<evidence type="ECO:0000259" key="2">
    <source>
        <dbReference type="PROSITE" id="PS50090"/>
    </source>
</evidence>
<proteinExistence type="predicted"/>
<dbReference type="Proteomes" id="UP000694864">
    <property type="component" value="Chromosome 2"/>
</dbReference>
<dbReference type="PANTHER" id="PTHR45023">
    <property type="match status" value="1"/>
</dbReference>
<dbReference type="PANTHER" id="PTHR45023:SF4">
    <property type="entry name" value="GLYCINE-RICH PROTEIN-RELATED"/>
    <property type="match status" value="1"/>
</dbReference>
<keyword evidence="3" id="KW-1185">Reference proteome</keyword>
<dbReference type="InterPro" id="IPR001005">
    <property type="entry name" value="SANT/Myb"/>
</dbReference>
<protein>
    <submittedName>
        <fullName evidence="4 5">Glutathione S-transferase T3-like isoform X1</fullName>
    </submittedName>
</protein>
<feature type="region of interest" description="Disordered" evidence="1">
    <location>
        <begin position="55"/>
        <end position="80"/>
    </location>
</feature>
<dbReference type="Pfam" id="PF13837">
    <property type="entry name" value="Myb_DNA-bind_4"/>
    <property type="match status" value="1"/>
</dbReference>
<sequence length="266" mass="29886">MTVGKSGSTKGKPSLRATYLEQRAGMTSHMDDGVIHAVLHTVHFLIISHTTTNTVETNETDEAASEGEYQPEERQQRRKWSHTEDVALIGAWLNTSKDAVISNGQKRNTFWSRIATYYAASPKLAGLEKRQPKHCKQRWQRINETVCKFVGSYEAATKAKTSGQNEDDVMKLAYQIYFNDYNVKFTLEHAWRELRHDQKWCGASTIKGTGASKRRKHDDHPSPTSVPANVEEEARPPGVKAAKAKGKNVLSKPKTVKEEGASLEEF</sequence>
<evidence type="ECO:0000313" key="4">
    <source>
        <dbReference type="RefSeq" id="XP_010464671.1"/>
    </source>
</evidence>
<reference evidence="4 5" key="3">
    <citation type="submission" date="2025-05" db="UniProtKB">
        <authorList>
            <consortium name="RefSeq"/>
        </authorList>
    </citation>
    <scope>IDENTIFICATION</scope>
    <source>
        <tissue evidence="4 5">Leaf</tissue>
    </source>
</reference>
<evidence type="ECO:0000256" key="1">
    <source>
        <dbReference type="SAM" id="MobiDB-lite"/>
    </source>
</evidence>
<feature type="domain" description="Myb-like" evidence="2">
    <location>
        <begin position="72"/>
        <end position="143"/>
    </location>
</feature>
<dbReference type="Gene3D" id="1.10.10.60">
    <property type="entry name" value="Homeodomain-like"/>
    <property type="match status" value="1"/>
</dbReference>
<organism evidence="3 4">
    <name type="scientific">Camelina sativa</name>
    <name type="common">False flax</name>
    <name type="synonym">Myagrum sativum</name>
    <dbReference type="NCBI Taxonomy" id="90675"/>
    <lineage>
        <taxon>Eukaryota</taxon>
        <taxon>Viridiplantae</taxon>
        <taxon>Streptophyta</taxon>
        <taxon>Embryophyta</taxon>
        <taxon>Tracheophyta</taxon>
        <taxon>Spermatophyta</taxon>
        <taxon>Magnoliopsida</taxon>
        <taxon>eudicotyledons</taxon>
        <taxon>Gunneridae</taxon>
        <taxon>Pentapetalae</taxon>
        <taxon>rosids</taxon>
        <taxon>malvids</taxon>
        <taxon>Brassicales</taxon>
        <taxon>Brassicaceae</taxon>
        <taxon>Camelineae</taxon>
        <taxon>Camelina</taxon>
    </lineage>
</organism>
<gene>
    <name evidence="4 5" type="primary">LOC104745186</name>
</gene>
<evidence type="ECO:0000313" key="5">
    <source>
        <dbReference type="RefSeq" id="XP_010464680.1"/>
    </source>
</evidence>
<dbReference type="PROSITE" id="PS50090">
    <property type="entry name" value="MYB_LIKE"/>
    <property type="match status" value="1"/>
</dbReference>
<accession>A0ABM0W297</accession>
<dbReference type="InterPro" id="IPR044822">
    <property type="entry name" value="Myb_DNA-bind_4"/>
</dbReference>
<name>A0ABM0W297_CAMSA</name>